<dbReference type="EMBL" id="AGUE01000015">
    <property type="protein sequence ID" value="EHL03115.1"/>
    <property type="molecule type" value="Genomic_DNA"/>
</dbReference>
<name>H0EED2_GLAL7</name>
<proteinExistence type="predicted"/>
<dbReference type="HOGENOM" id="CLU_2399878_0_0_1"/>
<reference evidence="1 2" key="1">
    <citation type="journal article" date="2012" name="Eukaryot. Cell">
        <title>Genome sequence of the fungus Glarea lozoyensis: the first genome sequence of a species from the Helotiaceae family.</title>
        <authorList>
            <person name="Youssar L."/>
            <person name="Gruening B.A."/>
            <person name="Erxleben A."/>
            <person name="Guenther S."/>
            <person name="Huettel W."/>
        </authorList>
    </citation>
    <scope>NUCLEOTIDE SEQUENCE [LARGE SCALE GENOMIC DNA]</scope>
    <source>
        <strain evidence="2">ATCC 74030 / MF5533</strain>
    </source>
</reference>
<evidence type="ECO:0000313" key="2">
    <source>
        <dbReference type="Proteomes" id="UP000005446"/>
    </source>
</evidence>
<accession>H0EED2</accession>
<evidence type="ECO:0000313" key="1">
    <source>
        <dbReference type="EMBL" id="EHL03115.1"/>
    </source>
</evidence>
<gene>
    <name evidence="1" type="ORF">M7I_0807</name>
</gene>
<protein>
    <submittedName>
        <fullName evidence="1">Uncharacterized protein</fullName>
    </submittedName>
</protein>
<organism evidence="1 2">
    <name type="scientific">Glarea lozoyensis (strain ATCC 74030 / MF5533)</name>
    <dbReference type="NCBI Taxonomy" id="1104152"/>
    <lineage>
        <taxon>Eukaryota</taxon>
        <taxon>Fungi</taxon>
        <taxon>Dikarya</taxon>
        <taxon>Ascomycota</taxon>
        <taxon>Pezizomycotina</taxon>
        <taxon>Leotiomycetes</taxon>
        <taxon>Helotiales</taxon>
        <taxon>Helotiaceae</taxon>
        <taxon>Glarea</taxon>
    </lineage>
</organism>
<comment type="caution">
    <text evidence="1">The sequence shown here is derived from an EMBL/GenBank/DDBJ whole genome shotgun (WGS) entry which is preliminary data.</text>
</comment>
<dbReference type="InParanoid" id="H0EED2"/>
<dbReference type="Proteomes" id="UP000005446">
    <property type="component" value="Unassembled WGS sequence"/>
</dbReference>
<sequence length="93" mass="10131">MTLPSLPSFHSATQALSHCFQNEPYAIIGSTSILLLGSTTVHDDDIDILHAAYRDRITHAAVSVSRKVRCEHACDLGERRESVGAGEVAVWEV</sequence>
<keyword evidence="2" id="KW-1185">Reference proteome</keyword>
<dbReference type="AlphaFoldDB" id="H0EED2"/>